<proteinExistence type="inferred from homology"/>
<dbReference type="Gene3D" id="2.130.10.10">
    <property type="entry name" value="YVTN repeat-like/Quinoprotein amine dehydrogenase"/>
    <property type="match status" value="2"/>
</dbReference>
<dbReference type="Pfam" id="PF00400">
    <property type="entry name" value="WD40"/>
    <property type="match status" value="1"/>
</dbReference>
<reference evidence="5" key="1">
    <citation type="journal article" date="2019" name="G3 (Bethesda)">
        <title>Genome Assemblies of Two Rare Opportunistic Yeast Pathogens: Diutina rugosa (syn. Candida rugosa) and Trichomonascus ciferrii (syn. Candida ciferrii).</title>
        <authorList>
            <person name="Mixao V."/>
            <person name="Saus E."/>
            <person name="Hansen A.P."/>
            <person name="Lass-Florl C."/>
            <person name="Gabaldon T."/>
        </authorList>
    </citation>
    <scope>NUCLEOTIDE SEQUENCE</scope>
    <source>
        <strain evidence="5">CBS 4856</strain>
    </source>
</reference>
<dbReference type="EMBL" id="SWFS01000357">
    <property type="protein sequence ID" value="KAA8908807.1"/>
    <property type="molecule type" value="Genomic_DNA"/>
</dbReference>
<dbReference type="InterPro" id="IPR015943">
    <property type="entry name" value="WD40/YVTN_repeat-like_dom_sf"/>
</dbReference>
<gene>
    <name evidence="5" type="ORF">TRICI_004735</name>
</gene>
<protein>
    <recommendedName>
        <fullName evidence="7">Anaphase-promoting complex subunit 4 WD40 domain-containing protein</fullName>
    </recommendedName>
</protein>
<accession>A0A642V017</accession>
<keyword evidence="2" id="KW-0833">Ubl conjugation pathway</keyword>
<dbReference type="InterPro" id="IPR036322">
    <property type="entry name" value="WD40_repeat_dom_sf"/>
</dbReference>
<evidence type="ECO:0000256" key="4">
    <source>
        <dbReference type="SAM" id="MobiDB-lite"/>
    </source>
</evidence>
<dbReference type="OrthoDB" id="1898560at2759"/>
<dbReference type="GO" id="GO:0005634">
    <property type="term" value="C:nucleus"/>
    <property type="evidence" value="ECO:0007669"/>
    <property type="project" value="TreeGrafter"/>
</dbReference>
<evidence type="ECO:0000256" key="2">
    <source>
        <dbReference type="ARBA" id="ARBA00022786"/>
    </source>
</evidence>
<dbReference type="InterPro" id="IPR051865">
    <property type="entry name" value="WD-repeat_CDT2_adapter"/>
</dbReference>
<dbReference type="Proteomes" id="UP000761534">
    <property type="component" value="Unassembled WGS sequence"/>
</dbReference>
<dbReference type="VEuPathDB" id="FungiDB:TRICI_004735"/>
<comment type="similarity">
    <text evidence="3">Belongs to the WD repeat cdt2 family.</text>
</comment>
<dbReference type="GO" id="GO:0030674">
    <property type="term" value="F:protein-macromolecule adaptor activity"/>
    <property type="evidence" value="ECO:0007669"/>
    <property type="project" value="TreeGrafter"/>
</dbReference>
<evidence type="ECO:0008006" key="7">
    <source>
        <dbReference type="Google" id="ProtNLM"/>
    </source>
</evidence>
<comment type="caution">
    <text evidence="5">The sequence shown here is derived from an EMBL/GenBank/DDBJ whole genome shotgun (WGS) entry which is preliminary data.</text>
</comment>
<dbReference type="AlphaFoldDB" id="A0A642V017"/>
<evidence type="ECO:0000313" key="5">
    <source>
        <dbReference type="EMBL" id="KAA8908807.1"/>
    </source>
</evidence>
<evidence type="ECO:0000256" key="1">
    <source>
        <dbReference type="ARBA" id="ARBA00004906"/>
    </source>
</evidence>
<feature type="region of interest" description="Disordered" evidence="4">
    <location>
        <begin position="1"/>
        <end position="34"/>
    </location>
</feature>
<comment type="pathway">
    <text evidence="1">Protein modification; protein ubiquitination.</text>
</comment>
<evidence type="ECO:0000256" key="3">
    <source>
        <dbReference type="ARBA" id="ARBA00038344"/>
    </source>
</evidence>
<dbReference type="InterPro" id="IPR001680">
    <property type="entry name" value="WD40_rpt"/>
</dbReference>
<dbReference type="SUPFAM" id="SSF50978">
    <property type="entry name" value="WD40 repeat-like"/>
    <property type="match status" value="1"/>
</dbReference>
<organism evidence="5 6">
    <name type="scientific">Trichomonascus ciferrii</name>
    <dbReference type="NCBI Taxonomy" id="44093"/>
    <lineage>
        <taxon>Eukaryota</taxon>
        <taxon>Fungi</taxon>
        <taxon>Dikarya</taxon>
        <taxon>Ascomycota</taxon>
        <taxon>Saccharomycotina</taxon>
        <taxon>Dipodascomycetes</taxon>
        <taxon>Dipodascales</taxon>
        <taxon>Trichomonascaceae</taxon>
        <taxon>Trichomonascus</taxon>
        <taxon>Trichomonascus ciferrii complex</taxon>
    </lineage>
</organism>
<feature type="compositionally biased region" description="Pro residues" evidence="4">
    <location>
        <begin position="1"/>
        <end position="10"/>
    </location>
</feature>
<dbReference type="GO" id="GO:0043161">
    <property type="term" value="P:proteasome-mediated ubiquitin-dependent protein catabolic process"/>
    <property type="evidence" value="ECO:0007669"/>
    <property type="project" value="TreeGrafter"/>
</dbReference>
<keyword evidence="6" id="KW-1185">Reference proteome</keyword>
<dbReference type="SMART" id="SM00320">
    <property type="entry name" value="WD40"/>
    <property type="match status" value="5"/>
</dbReference>
<dbReference type="PANTHER" id="PTHR22852:SF0">
    <property type="entry name" value="DENTICLELESS PROTEIN HOMOLOG"/>
    <property type="match status" value="1"/>
</dbReference>
<dbReference type="PANTHER" id="PTHR22852">
    <property type="entry name" value="LETHAL 2 DENTICLELESS PROTEIN RETINOIC ACID-REGULATED NUCLEAR MATRIX-ASSOCIATED PROTEIN"/>
    <property type="match status" value="1"/>
</dbReference>
<sequence length="469" mass="52020">MSSPPAPLPREPLNDVPPNVLHTPPTPDSSPSFKRTKTLTNLISEEKLVPSLDDNFNKPSSSISSLRLFSQLGYHKSITEFYTRHTRGEALLIASSENCYEQTNSTPFCIRSFGHSSKVAVGNEEGDVLIFDSGFTSSEAGRLRGLRQCIRKPHSTAVKDLSISRSDNVLVSIGGDCRLQLFDLNRKQHLGTSQTGSCNKVQFHPHTPDRLLTCDRLGTLTIHDLRCSSQDAAHITQNEIPSSHYDKTGKLLQKTRTGVTSIAWCDDTRFASCCETNSEIRLWDTRYLKKNVIAPFVQKSSIPRSHKRLRDFGMVSLTFDSQDNKFWALCKDGHVYSYYAENLDAGICDDLTCPEMDIKDFYPNVSVINPIEGSNEGSYIAATGTGKSAVLFPKPSRNQSILAPPVFLNNGHCDNVGALIQQKYSGRLASIADDCTVRFWSFNEQLIEDVKGSTANMFSGWAEESSSQT</sequence>
<name>A0A642V017_9ASCO</name>
<evidence type="ECO:0000313" key="6">
    <source>
        <dbReference type="Proteomes" id="UP000761534"/>
    </source>
</evidence>